<evidence type="ECO:0000256" key="2">
    <source>
        <dbReference type="ARBA" id="ARBA00022448"/>
    </source>
</evidence>
<dbReference type="EMBL" id="BAABJX010000052">
    <property type="protein sequence ID" value="GAA4844775.1"/>
    <property type="molecule type" value="Genomic_DNA"/>
</dbReference>
<dbReference type="Pfam" id="PF02080">
    <property type="entry name" value="TrkA_C"/>
    <property type="match status" value="1"/>
</dbReference>
<evidence type="ECO:0000313" key="9">
    <source>
        <dbReference type="EMBL" id="GAA4844775.1"/>
    </source>
</evidence>
<feature type="transmembrane region" description="Helical" evidence="7">
    <location>
        <begin position="452"/>
        <end position="470"/>
    </location>
</feature>
<dbReference type="PANTHER" id="PTHR43652:SF2">
    <property type="entry name" value="BASIC AMINO ACID ANTIPORTER YFCC-RELATED"/>
    <property type="match status" value="1"/>
</dbReference>
<feature type="transmembrane region" description="Helical" evidence="7">
    <location>
        <begin position="186"/>
        <end position="205"/>
    </location>
</feature>
<dbReference type="PANTHER" id="PTHR43652">
    <property type="entry name" value="BASIC AMINO ACID ANTIPORTER YFCC-RELATED"/>
    <property type="match status" value="1"/>
</dbReference>
<feature type="domain" description="RCK C-terminal" evidence="8">
    <location>
        <begin position="214"/>
        <end position="301"/>
    </location>
</feature>
<feature type="transmembrane region" description="Helical" evidence="7">
    <location>
        <begin position="575"/>
        <end position="593"/>
    </location>
</feature>
<evidence type="ECO:0000256" key="1">
    <source>
        <dbReference type="ARBA" id="ARBA00004141"/>
    </source>
</evidence>
<keyword evidence="10" id="KW-1185">Reference proteome</keyword>
<comment type="subcellular location">
    <subcellularLocation>
        <location evidence="1">Membrane</location>
        <topology evidence="1">Multi-pass membrane protein</topology>
    </subcellularLocation>
</comment>
<feature type="transmembrane region" description="Helical" evidence="7">
    <location>
        <begin position="103"/>
        <end position="125"/>
    </location>
</feature>
<evidence type="ECO:0000256" key="6">
    <source>
        <dbReference type="ARBA" id="ARBA00023136"/>
    </source>
</evidence>
<comment type="caution">
    <text evidence="9">The sequence shown here is derived from an EMBL/GenBank/DDBJ whole genome shotgun (WGS) entry which is preliminary data.</text>
</comment>
<reference evidence="10" key="1">
    <citation type="journal article" date="2019" name="Int. J. Syst. Evol. Microbiol.">
        <title>The Global Catalogue of Microorganisms (GCM) 10K type strain sequencing project: providing services to taxonomists for standard genome sequencing and annotation.</title>
        <authorList>
            <consortium name="The Broad Institute Genomics Platform"/>
            <consortium name="The Broad Institute Genome Sequencing Center for Infectious Disease"/>
            <person name="Wu L."/>
            <person name="Ma J."/>
        </authorList>
    </citation>
    <scope>NUCLEOTIDE SEQUENCE [LARGE SCALE GENOMIC DNA]</scope>
    <source>
        <strain evidence="10">JCM 18326</strain>
    </source>
</reference>
<dbReference type="PROSITE" id="PS51202">
    <property type="entry name" value="RCK_C"/>
    <property type="match status" value="1"/>
</dbReference>
<keyword evidence="2" id="KW-0813">Transport</keyword>
<dbReference type="SUPFAM" id="SSF116726">
    <property type="entry name" value="TrkA C-terminal domain-like"/>
    <property type="match status" value="2"/>
</dbReference>
<evidence type="ECO:0000313" key="10">
    <source>
        <dbReference type="Proteomes" id="UP001500298"/>
    </source>
</evidence>
<keyword evidence="3 7" id="KW-0812">Transmembrane</keyword>
<feature type="transmembrane region" description="Helical" evidence="7">
    <location>
        <begin position="410"/>
        <end position="440"/>
    </location>
</feature>
<evidence type="ECO:0000256" key="3">
    <source>
        <dbReference type="ARBA" id="ARBA00022692"/>
    </source>
</evidence>
<feature type="transmembrane region" description="Helical" evidence="7">
    <location>
        <begin position="482"/>
        <end position="506"/>
    </location>
</feature>
<evidence type="ECO:0000256" key="4">
    <source>
        <dbReference type="ARBA" id="ARBA00022737"/>
    </source>
</evidence>
<gene>
    <name evidence="9" type="ORF">GCM10023331_32010</name>
</gene>
<feature type="transmembrane region" description="Helical" evidence="7">
    <location>
        <begin position="512"/>
        <end position="530"/>
    </location>
</feature>
<feature type="transmembrane region" description="Helical" evidence="7">
    <location>
        <begin position="537"/>
        <end position="555"/>
    </location>
</feature>
<evidence type="ECO:0000259" key="8">
    <source>
        <dbReference type="PROSITE" id="PS51202"/>
    </source>
</evidence>
<dbReference type="Gene3D" id="3.30.70.1450">
    <property type="entry name" value="Regulator of K+ conductance, C-terminal domain"/>
    <property type="match status" value="2"/>
</dbReference>
<keyword evidence="4" id="KW-0677">Repeat</keyword>
<organism evidence="9 10">
    <name type="scientific">Algivirga pacifica</name>
    <dbReference type="NCBI Taxonomy" id="1162670"/>
    <lineage>
        <taxon>Bacteria</taxon>
        <taxon>Pseudomonadati</taxon>
        <taxon>Bacteroidota</taxon>
        <taxon>Cytophagia</taxon>
        <taxon>Cytophagales</taxon>
        <taxon>Flammeovirgaceae</taxon>
        <taxon>Algivirga</taxon>
    </lineage>
</organism>
<feature type="transmembrane region" description="Helical" evidence="7">
    <location>
        <begin position="38"/>
        <end position="58"/>
    </location>
</feature>
<feature type="transmembrane region" description="Helical" evidence="7">
    <location>
        <begin position="145"/>
        <end position="166"/>
    </location>
</feature>
<evidence type="ECO:0000256" key="5">
    <source>
        <dbReference type="ARBA" id="ARBA00022989"/>
    </source>
</evidence>
<protein>
    <submittedName>
        <fullName evidence="9">SLC13 family permease</fullName>
    </submittedName>
</protein>
<keyword evidence="5 7" id="KW-1133">Transmembrane helix</keyword>
<dbReference type="InterPro" id="IPR006037">
    <property type="entry name" value="RCK_C"/>
</dbReference>
<dbReference type="InterPro" id="IPR051679">
    <property type="entry name" value="DASS-Related_Transporters"/>
</dbReference>
<sequence length="597" mass="66028">MRMNFSLYSPEYTSYIVFAVLIAIIVALYLNIRKPSTIFFFGALALILLGVTTPSEFLKGFSNQSIGIVIILTVISSIVNKSFPVDRLFNTLFKGIKSSRAFLTRMTTLVAIFSSFFNNTPVVALMTPYVYKWCKDNGAHSSKMLIPLSYATILGGMITMIGTSTNLMVNGLIQSAGLPGLQFSDFLYLGLIVTIIGVLYLITFAQKILPKKNENFNDARNIAPEYWVETEVIGDSPLVGKTVKDSGLQEYSKEGAYLIELHRAGEVITPVTEQVILEAHDHLYFMGQREKIITIIDSGIGLILPKHKDDKRVVEAIIPAHSPLIDCKNTDIDLPKKYDAELLAVQRDGKKVQNNLKDVTFKSGDMVLLSIDETFLRNKYADHAFYIVSEVVPESDAPNRKHKRNFILEILTLGTIIGTALGLWSVFMGVLLIFALLLFFRYTSTADSITHLDADLLVLLVSALAISNAFTTTGAAKIITNVFVTFLYNFGTIGVLTGLFILTVILTSFVTNIAAVSIVFPIAYSAALHLQIDGTPFFVGIAFAASAAFLTPVSYQTNWMVYSLGQYTPKDYFFTGLPLTILYTAVCIAFISLRYQL</sequence>
<dbReference type="InterPro" id="IPR004680">
    <property type="entry name" value="Cit_transptr-like_dom"/>
</dbReference>
<feature type="transmembrane region" description="Helical" evidence="7">
    <location>
        <begin position="12"/>
        <end position="32"/>
    </location>
</feature>
<evidence type="ECO:0000256" key="7">
    <source>
        <dbReference type="SAM" id="Phobius"/>
    </source>
</evidence>
<dbReference type="Pfam" id="PF03600">
    <property type="entry name" value="CitMHS"/>
    <property type="match status" value="1"/>
</dbReference>
<dbReference type="InterPro" id="IPR031312">
    <property type="entry name" value="Na/sul_symport_CS"/>
</dbReference>
<keyword evidence="6 7" id="KW-0472">Membrane</keyword>
<accession>A0ABP9DID0</accession>
<name>A0ABP9DID0_9BACT</name>
<dbReference type="PROSITE" id="PS01271">
    <property type="entry name" value="NA_SULFATE"/>
    <property type="match status" value="1"/>
</dbReference>
<dbReference type="InterPro" id="IPR036721">
    <property type="entry name" value="RCK_C_sf"/>
</dbReference>
<proteinExistence type="predicted"/>
<dbReference type="Proteomes" id="UP001500298">
    <property type="component" value="Unassembled WGS sequence"/>
</dbReference>